<keyword evidence="1" id="KW-0805">Transcription regulation</keyword>
<dbReference type="PRINTS" id="PR00455">
    <property type="entry name" value="HTHTETR"/>
</dbReference>
<evidence type="ECO:0000256" key="4">
    <source>
        <dbReference type="PROSITE-ProRule" id="PRU00335"/>
    </source>
</evidence>
<evidence type="ECO:0000256" key="3">
    <source>
        <dbReference type="ARBA" id="ARBA00023163"/>
    </source>
</evidence>
<keyword evidence="7" id="KW-1185">Reference proteome</keyword>
<dbReference type="GO" id="GO:0003700">
    <property type="term" value="F:DNA-binding transcription factor activity"/>
    <property type="evidence" value="ECO:0007669"/>
    <property type="project" value="TreeGrafter"/>
</dbReference>
<protein>
    <submittedName>
        <fullName evidence="6">TetR family transcriptional regulator</fullName>
    </submittedName>
</protein>
<dbReference type="PANTHER" id="PTHR30055">
    <property type="entry name" value="HTH-TYPE TRANSCRIPTIONAL REGULATOR RUTR"/>
    <property type="match status" value="1"/>
</dbReference>
<dbReference type="Gene3D" id="1.10.357.10">
    <property type="entry name" value="Tetracycline Repressor, domain 2"/>
    <property type="match status" value="1"/>
</dbReference>
<organism evidence="6 7">
    <name type="scientific">Mycolicibacterium vaccae ATCC 25954</name>
    <dbReference type="NCBI Taxonomy" id="1194972"/>
    <lineage>
        <taxon>Bacteria</taxon>
        <taxon>Bacillati</taxon>
        <taxon>Actinomycetota</taxon>
        <taxon>Actinomycetes</taxon>
        <taxon>Mycobacteriales</taxon>
        <taxon>Mycobacteriaceae</taxon>
        <taxon>Mycolicibacterium</taxon>
    </lineage>
</organism>
<dbReference type="InterPro" id="IPR009057">
    <property type="entry name" value="Homeodomain-like_sf"/>
</dbReference>
<dbReference type="GO" id="GO:0000976">
    <property type="term" value="F:transcription cis-regulatory region binding"/>
    <property type="evidence" value="ECO:0007669"/>
    <property type="project" value="TreeGrafter"/>
</dbReference>
<evidence type="ECO:0000256" key="1">
    <source>
        <dbReference type="ARBA" id="ARBA00023015"/>
    </source>
</evidence>
<reference evidence="6 7" key="1">
    <citation type="journal article" date="2012" name="J. Bacteriol.">
        <title>Complete Genome Sequence of Mycobacterium vaccae Type Strain ATCC 25954.</title>
        <authorList>
            <person name="Ho Y.S."/>
            <person name="Adroub S.A."/>
            <person name="Abadi M."/>
            <person name="Al Alwan B."/>
            <person name="Alkhateeb R."/>
            <person name="Gao G."/>
            <person name="Ragab A."/>
            <person name="Ali S."/>
            <person name="van Soolingen D."/>
            <person name="Bitter W."/>
            <person name="Pain A."/>
            <person name="Abdallah A.M."/>
        </authorList>
    </citation>
    <scope>NUCLEOTIDE SEQUENCE [LARGE SCALE GENOMIC DNA]</scope>
    <source>
        <strain evidence="6 7">ATCC 25954</strain>
    </source>
</reference>
<feature type="DNA-binding region" description="H-T-H motif" evidence="4">
    <location>
        <begin position="25"/>
        <end position="44"/>
    </location>
</feature>
<dbReference type="SUPFAM" id="SSF48498">
    <property type="entry name" value="Tetracyclin repressor-like, C-terminal domain"/>
    <property type="match status" value="1"/>
</dbReference>
<dbReference type="HOGENOM" id="CLU_069356_25_2_11"/>
<dbReference type="PATRIC" id="fig|1194972.3.peg.5879"/>
<sequence length="183" mass="20347">MARNNAAALTAARELLLERGWEAVTHVEVAARSGVGRTTLYRHWPDAAAMLRDLVAEALDIKTTPPTGRLRDDLIAAVEVFRSQLHDPVMERVMRLNIERAGVDPAFRRIKDALFEKGRAAYQDVFDAARASGDLAVDVDVLRATERLLGPLLFRRLLADQDFDHAYVVEVVDDYLALLAGGR</sequence>
<dbReference type="SUPFAM" id="SSF46689">
    <property type="entry name" value="Homeodomain-like"/>
    <property type="match status" value="1"/>
</dbReference>
<proteinExistence type="predicted"/>
<dbReference type="Pfam" id="PF00440">
    <property type="entry name" value="TetR_N"/>
    <property type="match status" value="1"/>
</dbReference>
<gene>
    <name evidence="6" type="ORF">MVAC_29745</name>
</gene>
<dbReference type="Gene3D" id="1.10.10.60">
    <property type="entry name" value="Homeodomain-like"/>
    <property type="match status" value="1"/>
</dbReference>
<keyword evidence="3" id="KW-0804">Transcription</keyword>
<dbReference type="InterPro" id="IPR011075">
    <property type="entry name" value="TetR_C"/>
</dbReference>
<dbReference type="InterPro" id="IPR050109">
    <property type="entry name" value="HTH-type_TetR-like_transc_reg"/>
</dbReference>
<evidence type="ECO:0000256" key="2">
    <source>
        <dbReference type="ARBA" id="ARBA00023125"/>
    </source>
</evidence>
<dbReference type="EMBL" id="ALQA01000137">
    <property type="protein sequence ID" value="EJZ04222.1"/>
    <property type="molecule type" value="Genomic_DNA"/>
</dbReference>
<evidence type="ECO:0000259" key="5">
    <source>
        <dbReference type="PROSITE" id="PS50977"/>
    </source>
</evidence>
<feature type="domain" description="HTH tetR-type" evidence="5">
    <location>
        <begin position="2"/>
        <end position="62"/>
    </location>
</feature>
<comment type="caution">
    <text evidence="6">The sequence shown here is derived from an EMBL/GenBank/DDBJ whole genome shotgun (WGS) entry which is preliminary data.</text>
</comment>
<name>K0UA14_MYCVA</name>
<dbReference type="PROSITE" id="PS50977">
    <property type="entry name" value="HTH_TETR_2"/>
    <property type="match status" value="1"/>
</dbReference>
<accession>K0UA14</accession>
<dbReference type="Proteomes" id="UP000006072">
    <property type="component" value="Unassembled WGS sequence"/>
</dbReference>
<evidence type="ECO:0000313" key="7">
    <source>
        <dbReference type="Proteomes" id="UP000006072"/>
    </source>
</evidence>
<keyword evidence="2 4" id="KW-0238">DNA-binding</keyword>
<dbReference type="InterPro" id="IPR036271">
    <property type="entry name" value="Tet_transcr_reg_TetR-rel_C_sf"/>
</dbReference>
<dbReference type="Pfam" id="PF16859">
    <property type="entry name" value="TetR_C_11"/>
    <property type="match status" value="1"/>
</dbReference>
<evidence type="ECO:0000313" key="6">
    <source>
        <dbReference type="EMBL" id="EJZ04222.1"/>
    </source>
</evidence>
<dbReference type="eggNOG" id="COG1309">
    <property type="taxonomic scope" value="Bacteria"/>
</dbReference>
<dbReference type="PANTHER" id="PTHR30055:SF148">
    <property type="entry name" value="TETR-FAMILY TRANSCRIPTIONAL REGULATOR"/>
    <property type="match status" value="1"/>
</dbReference>
<dbReference type="InterPro" id="IPR001647">
    <property type="entry name" value="HTH_TetR"/>
</dbReference>
<dbReference type="AlphaFoldDB" id="K0UA14"/>